<evidence type="ECO:0000313" key="3">
    <source>
        <dbReference type="EMBL" id="PVZ95730.1"/>
    </source>
</evidence>
<sequence length="281" mass="31371">MRKLDLHCYPGTPEWVRSQGPFAAALAEYWNKPWDGRPEQDVVDDIRAAGMQALLVAFDIESIHENSPAFQNQEVAAMRDRHPDVFVGAWGAVDPFKGEAALVEIERTAREDGVLGLHFHPIMGRYRVDSPELRPIFELMRDLGLVAMVDVGTTGMGAGLPGGLGSRIDNAHPIAIDHLAADLPELTIIASHPGWPWVEEMTAVALHKGNVFWELSGWAPKYFSPQLKVDIRSRLQDKIMFGTDHPSIPFDRLFREWDELGYSDDVMAKVFHGNAERVLGV</sequence>
<proteinExistence type="predicted"/>
<dbReference type="PANTHER" id="PTHR21240">
    <property type="entry name" value="2-AMINO-3-CARBOXYLMUCONATE-6-SEMIALDEHYDE DECARBOXYLASE"/>
    <property type="match status" value="1"/>
</dbReference>
<accession>A0A2V1HWY5</accession>
<dbReference type="GO" id="GO:0016787">
    <property type="term" value="F:hydrolase activity"/>
    <property type="evidence" value="ECO:0007669"/>
    <property type="project" value="UniProtKB-KW"/>
</dbReference>
<organism evidence="3 4">
    <name type="scientific">Amnibacterium flavum</name>
    <dbReference type="NCBI Taxonomy" id="2173173"/>
    <lineage>
        <taxon>Bacteria</taxon>
        <taxon>Bacillati</taxon>
        <taxon>Actinomycetota</taxon>
        <taxon>Actinomycetes</taxon>
        <taxon>Micrococcales</taxon>
        <taxon>Microbacteriaceae</taxon>
        <taxon>Amnibacterium</taxon>
    </lineage>
</organism>
<dbReference type="Gene3D" id="3.20.20.140">
    <property type="entry name" value="Metal-dependent hydrolases"/>
    <property type="match status" value="1"/>
</dbReference>
<protein>
    <submittedName>
        <fullName evidence="3">Amidohydrolase</fullName>
    </submittedName>
</protein>
<dbReference type="PANTHER" id="PTHR21240:SF19">
    <property type="entry name" value="CATALYTIC_ HYDROLASE"/>
    <property type="match status" value="1"/>
</dbReference>
<dbReference type="InterPro" id="IPR032466">
    <property type="entry name" value="Metal_Hydrolase"/>
</dbReference>
<dbReference type="InterPro" id="IPR032465">
    <property type="entry name" value="ACMSD"/>
</dbReference>
<dbReference type="AlphaFoldDB" id="A0A2V1HWY5"/>
<evidence type="ECO:0000256" key="1">
    <source>
        <dbReference type="ARBA" id="ARBA00023239"/>
    </source>
</evidence>
<feature type="domain" description="Amidohydrolase-related" evidence="2">
    <location>
        <begin position="24"/>
        <end position="280"/>
    </location>
</feature>
<dbReference type="InterPro" id="IPR006680">
    <property type="entry name" value="Amidohydro-rel"/>
</dbReference>
<keyword evidence="4" id="KW-1185">Reference proteome</keyword>
<keyword evidence="1" id="KW-0456">Lyase</keyword>
<keyword evidence="3" id="KW-0378">Hydrolase</keyword>
<dbReference type="SUPFAM" id="SSF51556">
    <property type="entry name" value="Metallo-dependent hydrolases"/>
    <property type="match status" value="1"/>
</dbReference>
<dbReference type="Proteomes" id="UP000244893">
    <property type="component" value="Unassembled WGS sequence"/>
</dbReference>
<reference evidence="3 4" key="1">
    <citation type="submission" date="2018-05" db="EMBL/GenBank/DDBJ databases">
        <title>Amnibacterium sp. M8JJ-5, whole genome shotgun sequence.</title>
        <authorList>
            <person name="Tuo L."/>
        </authorList>
    </citation>
    <scope>NUCLEOTIDE SEQUENCE [LARGE SCALE GENOMIC DNA]</scope>
    <source>
        <strain evidence="3 4">M8JJ-5</strain>
    </source>
</reference>
<evidence type="ECO:0000313" key="4">
    <source>
        <dbReference type="Proteomes" id="UP000244893"/>
    </source>
</evidence>
<dbReference type="RefSeq" id="WP_116755465.1">
    <property type="nucleotide sequence ID" value="NZ_JBHUEX010000001.1"/>
</dbReference>
<dbReference type="EMBL" id="QEOP01000001">
    <property type="protein sequence ID" value="PVZ95730.1"/>
    <property type="molecule type" value="Genomic_DNA"/>
</dbReference>
<dbReference type="Pfam" id="PF04909">
    <property type="entry name" value="Amidohydro_2"/>
    <property type="match status" value="1"/>
</dbReference>
<gene>
    <name evidence="3" type="ORF">DDQ50_04420</name>
</gene>
<name>A0A2V1HWY5_9MICO</name>
<comment type="caution">
    <text evidence="3">The sequence shown here is derived from an EMBL/GenBank/DDBJ whole genome shotgun (WGS) entry which is preliminary data.</text>
</comment>
<dbReference type="GO" id="GO:0016831">
    <property type="term" value="F:carboxy-lyase activity"/>
    <property type="evidence" value="ECO:0007669"/>
    <property type="project" value="InterPro"/>
</dbReference>
<evidence type="ECO:0000259" key="2">
    <source>
        <dbReference type="Pfam" id="PF04909"/>
    </source>
</evidence>
<dbReference type="OrthoDB" id="1407586at2"/>